<dbReference type="EMBL" id="MU273634">
    <property type="protein sequence ID" value="KAI0030210.1"/>
    <property type="molecule type" value="Genomic_DNA"/>
</dbReference>
<name>A0ACB8QEU8_9AGAM</name>
<dbReference type="Proteomes" id="UP000814128">
    <property type="component" value="Unassembled WGS sequence"/>
</dbReference>
<reference evidence="1" key="1">
    <citation type="submission" date="2021-02" db="EMBL/GenBank/DDBJ databases">
        <authorList>
            <consortium name="DOE Joint Genome Institute"/>
            <person name="Ahrendt S."/>
            <person name="Looney B.P."/>
            <person name="Miyauchi S."/>
            <person name="Morin E."/>
            <person name="Drula E."/>
            <person name="Courty P.E."/>
            <person name="Chicoki N."/>
            <person name="Fauchery L."/>
            <person name="Kohler A."/>
            <person name="Kuo A."/>
            <person name="Labutti K."/>
            <person name="Pangilinan J."/>
            <person name="Lipzen A."/>
            <person name="Riley R."/>
            <person name="Andreopoulos W."/>
            <person name="He G."/>
            <person name="Johnson J."/>
            <person name="Barry K.W."/>
            <person name="Grigoriev I.V."/>
            <person name="Nagy L."/>
            <person name="Hibbett D."/>
            <person name="Henrissat B."/>
            <person name="Matheny P.B."/>
            <person name="Labbe J."/>
            <person name="Martin F."/>
        </authorList>
    </citation>
    <scope>NUCLEOTIDE SEQUENCE</scope>
    <source>
        <strain evidence="1">EC-137</strain>
    </source>
</reference>
<protein>
    <submittedName>
        <fullName evidence="1">SNF2 family N-terminal domain-containing protein</fullName>
    </submittedName>
</protein>
<proteinExistence type="predicted"/>
<keyword evidence="2" id="KW-1185">Reference proteome</keyword>
<gene>
    <name evidence="1" type="ORF">K488DRAFT_54748</name>
</gene>
<accession>A0ACB8QEU8</accession>
<sequence>MALPTRQSAGNGASRAPSILRSRSTTDTPDPTPSSGSRPHNVFVELPRLPRTVDRSAYTSPMEYEIPPELEPQEIIGEYSQGETLWYFAKHMDGIAHKYDADDLERDFPNLVSSYKRRKNRGKLLPFDPSATYVHPRSRVNITIKIGKPDPSRKIAPRKSAAGSSKDIPLIIESDSGGEVWDDDVPEDALSTAATSDLMGDSDAADSSTPNLRRSTRQKPKQSKLQFSTKRVHTRTRARGLLASDDEGSPSGSAPSTPAAARRSTRARKSARVNLDDTYVTTSEESGDDGDDDYRARRSKGATGSGKKKTIRGKAARPAYGRVRSIADLDLDPLDDLDTAALRAHRDTCEKCSRPPTHTLLKRKGSRKRKDDDEFAEQVDTLGGWVRCLKCPLSAHWLCLASTQREEILKAARALDRKEWEAARDKALERGQAPPPEPERRKELTVEQTTEFVCAMCMKGGICMNCRETALEPDRFEGRTALTSPSSKDMDQDTQSLSSNDDHVHEDLTQELLFRCITCRRLAHYRHLPVPDGLAFRIDREDPHDRAKLAHFYHDENKWQCNDCSSYINKVEKILAWRPYPDNAAQPSFPPGQPPPIKVLLPREYLVKWQDRPYRRCDWVPHGWLSSLHGSLLRSFLASGPRVELLKEAVTEDKVANDFAEGGVGEIADESRDSSARPDDTALLGPCPDAERRIPPAWKTTDRVLDCRLFYVRPKPSRMKHKRKAKSRTVTDSEDEDEEMDTEALNERNRAFEYGSMPDEKFIETVNDYERRTGSDLTADDVDKVIWALIKWDDLGYEDASWDAPPRSGEPGYAAFKSAFQHFLGAREITVPVLSPAQAAGRDGRKINEYRNKYSLTAKAAKLGLDVQPDLGQNPELKLMPFQVEGFDWLCNNWWNKQQCILADEMGLGKTVQICTFIGNIIQLKDAFPILVVVPNSTITNWVREFARWAPSLRVVPFYGEAKAREVLKTHELFHSHPAKGTTGAKFHVLVTTYNTITNAREVASVFKSQPRWEVLIIDEGQRLNNDNSLLFKKLKELNALHRIIMTGTPLNNNIRELFNLMNFLDPDVWNNLDKLAADYRDEELTDERIRDLHEKLRPYFLRRIKSEVLKLPPKNEVIVPVSLTPLQKEMYKGILSKNVNILATLAQSSSSSKPRASSSVITKANMNNMLMQLRKCIQHPYLLSQDIEPKGLDAIEAHERLIGASAKLRLLHNLLPKLRTRGHRVLLFSQFVIALDIIEDFLNGEGIRYLRLDGNTKQSDRQKGMDEFNRPGSEVFMYLLTTRAGGVGINLWSADTVIIFDPDFNPHQAIARAHRYGQQKPCLVFKLMAKDTAEERIFQTGKKKLVLDHLIVQKMDDDETGTDIQSILTYGAKTLFEEDDQTREIIYADHDLDNLIERTESEVAIEGSGEETTGQAFSFAKIWTTDKDTLEELRDATEEPESTDTWALTLQRIAEERKKMDKTEASGRGVRRKAANQNFDFMDTPQKKGKGKKHRESPARESDGWEAASQTSGDASDASYDASDEFFDSKQKQKHKETDLRGIDDNDDKCGLCGKYHDGPCQMADSSENLARYRQILFEPSEESYESKCQAIEILDRTLAERGHLHLIQGQPLFLAPPRAHPFLPLQATRTPPAPRQQPIIDSVHVEPPGPSVIRSSKPAARPTPNLHAQPSRPVSSRQATSLPEPRPSLSVQNAKRPTERSAEDAPVQKRFKSTSLCPVCMQEPRHLVKDCPVVAKGLPSIAKAIVRLERDEEHKGTVAVLRQLERQQKRKEAVGMTIGQSSS</sequence>
<evidence type="ECO:0000313" key="1">
    <source>
        <dbReference type="EMBL" id="KAI0030210.1"/>
    </source>
</evidence>
<reference evidence="1" key="2">
    <citation type="journal article" date="2022" name="New Phytol.">
        <title>Evolutionary transition to the ectomycorrhizal habit in the genomes of a hyperdiverse lineage of mushroom-forming fungi.</title>
        <authorList>
            <person name="Looney B."/>
            <person name="Miyauchi S."/>
            <person name="Morin E."/>
            <person name="Drula E."/>
            <person name="Courty P.E."/>
            <person name="Kohler A."/>
            <person name="Kuo A."/>
            <person name="LaButti K."/>
            <person name="Pangilinan J."/>
            <person name="Lipzen A."/>
            <person name="Riley R."/>
            <person name="Andreopoulos W."/>
            <person name="He G."/>
            <person name="Johnson J."/>
            <person name="Nolan M."/>
            <person name="Tritt A."/>
            <person name="Barry K.W."/>
            <person name="Grigoriev I.V."/>
            <person name="Nagy L.G."/>
            <person name="Hibbett D."/>
            <person name="Henrissat B."/>
            <person name="Matheny P.B."/>
            <person name="Labbe J."/>
            <person name="Martin F.M."/>
        </authorList>
    </citation>
    <scope>NUCLEOTIDE SEQUENCE</scope>
    <source>
        <strain evidence="1">EC-137</strain>
    </source>
</reference>
<organism evidence="1 2">
    <name type="scientific">Vararia minispora EC-137</name>
    <dbReference type="NCBI Taxonomy" id="1314806"/>
    <lineage>
        <taxon>Eukaryota</taxon>
        <taxon>Fungi</taxon>
        <taxon>Dikarya</taxon>
        <taxon>Basidiomycota</taxon>
        <taxon>Agaricomycotina</taxon>
        <taxon>Agaricomycetes</taxon>
        <taxon>Russulales</taxon>
        <taxon>Lachnocladiaceae</taxon>
        <taxon>Vararia</taxon>
    </lineage>
</organism>
<comment type="caution">
    <text evidence="1">The sequence shown here is derived from an EMBL/GenBank/DDBJ whole genome shotgun (WGS) entry which is preliminary data.</text>
</comment>
<evidence type="ECO:0000313" key="2">
    <source>
        <dbReference type="Proteomes" id="UP000814128"/>
    </source>
</evidence>